<sequence length="117" mass="13866">MLSSPFYPKAFAFSILERPTMQMCLLAALTITDYFYTTASKLLCPGTVISNLILKYYIPQENFQFFVLFCFIAYIVNIFNMFKIFNSSSFIFISFFFFSFCITQIFFKIKYFCFCFS</sequence>
<keyword evidence="1" id="KW-0472">Membrane</keyword>
<proteinExistence type="predicted"/>
<feature type="transmembrane region" description="Helical" evidence="1">
    <location>
        <begin position="88"/>
        <end position="107"/>
    </location>
</feature>
<evidence type="ECO:0000313" key="2">
    <source>
        <dbReference type="Proteomes" id="UP000095283"/>
    </source>
</evidence>
<keyword evidence="1" id="KW-0812">Transmembrane</keyword>
<keyword evidence="2" id="KW-1185">Reference proteome</keyword>
<dbReference type="WBParaSite" id="Hba_07902">
    <property type="protein sequence ID" value="Hba_07902"/>
    <property type="gene ID" value="Hba_07902"/>
</dbReference>
<evidence type="ECO:0000256" key="1">
    <source>
        <dbReference type="SAM" id="Phobius"/>
    </source>
</evidence>
<reference evidence="3" key="1">
    <citation type="submission" date="2016-11" db="UniProtKB">
        <authorList>
            <consortium name="WormBaseParasite"/>
        </authorList>
    </citation>
    <scope>IDENTIFICATION</scope>
</reference>
<name>A0A1I7WRU4_HETBA</name>
<accession>A0A1I7WRU4</accession>
<dbReference type="AlphaFoldDB" id="A0A1I7WRU4"/>
<feature type="transmembrane region" description="Helical" evidence="1">
    <location>
        <begin position="65"/>
        <end position="82"/>
    </location>
</feature>
<organism evidence="2 3">
    <name type="scientific">Heterorhabditis bacteriophora</name>
    <name type="common">Entomopathogenic nematode worm</name>
    <dbReference type="NCBI Taxonomy" id="37862"/>
    <lineage>
        <taxon>Eukaryota</taxon>
        <taxon>Metazoa</taxon>
        <taxon>Ecdysozoa</taxon>
        <taxon>Nematoda</taxon>
        <taxon>Chromadorea</taxon>
        <taxon>Rhabditida</taxon>
        <taxon>Rhabditina</taxon>
        <taxon>Rhabditomorpha</taxon>
        <taxon>Strongyloidea</taxon>
        <taxon>Heterorhabditidae</taxon>
        <taxon>Heterorhabditis</taxon>
    </lineage>
</organism>
<protein>
    <submittedName>
        <fullName evidence="3">Uncharacterized protein</fullName>
    </submittedName>
</protein>
<dbReference type="Proteomes" id="UP000095283">
    <property type="component" value="Unplaced"/>
</dbReference>
<keyword evidence="1" id="KW-1133">Transmembrane helix</keyword>
<evidence type="ECO:0000313" key="3">
    <source>
        <dbReference type="WBParaSite" id="Hba_07902"/>
    </source>
</evidence>